<comment type="caution">
    <text evidence="3">The sequence shown here is derived from an EMBL/GenBank/DDBJ whole genome shotgun (WGS) entry which is preliminary data.</text>
</comment>
<feature type="compositionally biased region" description="Polar residues" evidence="1">
    <location>
        <begin position="472"/>
        <end position="488"/>
    </location>
</feature>
<feature type="transmembrane region" description="Helical" evidence="2">
    <location>
        <begin position="52"/>
        <end position="74"/>
    </location>
</feature>
<feature type="region of interest" description="Disordered" evidence="1">
    <location>
        <begin position="292"/>
        <end position="314"/>
    </location>
</feature>
<keyword evidence="4" id="KW-1185">Reference proteome</keyword>
<protein>
    <submittedName>
        <fullName evidence="3">Uncharacterized protein</fullName>
    </submittedName>
</protein>
<gene>
    <name evidence="3" type="ORF">V5O48_005961</name>
</gene>
<feature type="compositionally biased region" description="Basic residues" evidence="1">
    <location>
        <begin position="152"/>
        <end position="162"/>
    </location>
</feature>
<feature type="compositionally biased region" description="Polar residues" evidence="1">
    <location>
        <begin position="394"/>
        <end position="408"/>
    </location>
</feature>
<proteinExistence type="predicted"/>
<evidence type="ECO:0000313" key="4">
    <source>
        <dbReference type="Proteomes" id="UP001465976"/>
    </source>
</evidence>
<dbReference type="CDD" id="cd21037">
    <property type="entry name" value="MLKL_NTD"/>
    <property type="match status" value="1"/>
</dbReference>
<feature type="region of interest" description="Disordered" evidence="1">
    <location>
        <begin position="389"/>
        <end position="420"/>
    </location>
</feature>
<feature type="compositionally biased region" description="Low complexity" evidence="1">
    <location>
        <begin position="499"/>
        <end position="519"/>
    </location>
</feature>
<evidence type="ECO:0000256" key="1">
    <source>
        <dbReference type="SAM" id="MobiDB-lite"/>
    </source>
</evidence>
<feature type="region of interest" description="Disordered" evidence="1">
    <location>
        <begin position="116"/>
        <end position="164"/>
    </location>
</feature>
<keyword evidence="2" id="KW-0472">Membrane</keyword>
<keyword evidence="2" id="KW-0812">Transmembrane</keyword>
<evidence type="ECO:0000256" key="2">
    <source>
        <dbReference type="SAM" id="Phobius"/>
    </source>
</evidence>
<dbReference type="InterPro" id="IPR036537">
    <property type="entry name" value="Adaptor_Cbl_N_dom_sf"/>
</dbReference>
<sequence length="627" mass="66805">MVSKVTPSLGKIATLQAVVQTNRRQIGYLSAGLATASGTFSIISSATQQLHALTIGFGIGAGFCSLVAGSIGFYEQISKQACRKKSDPDPERGRDSIELRVPKAIDFVHDPDVPVAVSSGVEQPGLRSRRSHREVAPSSKPYSAARPSGSNTKRRRPKHKKPLQVSVAHFKSMQDIAGTTNLRDLALLPELAQDIAQIAETAKTNKGILQSLAKEASALAQAAVDLCQQKSDSHPLQSDIDALVQALRGVREIAVARNALEPSPVGSDIDRPILQAYRGALIIARRQLTRASPTEELGSLPRPSSSASSDTDSRSVLTVASESVSNLGLESSERQVAGAIAATLLSTHDEDKISPLHDEDVEVPDDYMPIGRIEAWQLETTVEAGFASLEAPSDSESQDGLATSSGMKENSESEWGIGNFPLEPTFSSRFMPVNNTVPISLSETQVDDTVRSQDQPAPGSFDQPSVDGIMRESTTLQVDPRATQSQPLSPLPFDHDSSGHSSSEEPNPSAPSTSSSIYPQHPPSPIPGPSLLNYSSLKAVSSQSQPWSEHPSRARVGLRKGPTTCALIKTHDLSSVKGVAKDSGREMTSLAMSPSQRNLASVMAPELSTWDLAIEQFGSVTPPLSEL</sequence>
<feature type="compositionally biased region" description="Polar residues" evidence="1">
    <location>
        <begin position="532"/>
        <end position="547"/>
    </location>
</feature>
<accession>A0ABR3FLP8</accession>
<organism evidence="3 4">
    <name type="scientific">Marasmius crinis-equi</name>
    <dbReference type="NCBI Taxonomy" id="585013"/>
    <lineage>
        <taxon>Eukaryota</taxon>
        <taxon>Fungi</taxon>
        <taxon>Dikarya</taxon>
        <taxon>Basidiomycota</taxon>
        <taxon>Agaricomycotina</taxon>
        <taxon>Agaricomycetes</taxon>
        <taxon>Agaricomycetidae</taxon>
        <taxon>Agaricales</taxon>
        <taxon>Marasmiineae</taxon>
        <taxon>Marasmiaceae</taxon>
        <taxon>Marasmius</taxon>
    </lineage>
</organism>
<name>A0ABR3FLP8_9AGAR</name>
<dbReference type="Proteomes" id="UP001465976">
    <property type="component" value="Unassembled WGS sequence"/>
</dbReference>
<feature type="region of interest" description="Disordered" evidence="1">
    <location>
        <begin position="441"/>
        <end position="558"/>
    </location>
</feature>
<feature type="transmembrane region" description="Helical" evidence="2">
    <location>
        <begin position="26"/>
        <end position="46"/>
    </location>
</feature>
<reference evidence="3 4" key="1">
    <citation type="submission" date="2024-02" db="EMBL/GenBank/DDBJ databases">
        <title>A draft genome for the cacao thread blight pathogen Marasmius crinis-equi.</title>
        <authorList>
            <person name="Cohen S.P."/>
            <person name="Baruah I.K."/>
            <person name="Amoako-Attah I."/>
            <person name="Bukari Y."/>
            <person name="Meinhardt L.W."/>
            <person name="Bailey B.A."/>
        </authorList>
    </citation>
    <scope>NUCLEOTIDE SEQUENCE [LARGE SCALE GENOMIC DNA]</scope>
    <source>
        <strain evidence="3 4">GH-76</strain>
    </source>
</reference>
<feature type="compositionally biased region" description="Low complexity" evidence="1">
    <location>
        <begin position="299"/>
        <end position="310"/>
    </location>
</feature>
<dbReference type="EMBL" id="JBAHYK010000254">
    <property type="protein sequence ID" value="KAL0576016.1"/>
    <property type="molecule type" value="Genomic_DNA"/>
</dbReference>
<evidence type="ECO:0000313" key="3">
    <source>
        <dbReference type="EMBL" id="KAL0576016.1"/>
    </source>
</evidence>
<keyword evidence="2" id="KW-1133">Transmembrane helix</keyword>
<dbReference type="InterPro" id="IPR059179">
    <property type="entry name" value="MLKL-like_MCAfunc"/>
</dbReference>
<dbReference type="Gene3D" id="1.20.930.20">
    <property type="entry name" value="Adaptor protein Cbl, N-terminal domain"/>
    <property type="match status" value="1"/>
</dbReference>